<feature type="transmembrane region" description="Helical" evidence="1">
    <location>
        <begin position="224"/>
        <end position="246"/>
    </location>
</feature>
<organism evidence="2 3">
    <name type="scientific">Shinella lacus</name>
    <dbReference type="NCBI Taxonomy" id="2654216"/>
    <lineage>
        <taxon>Bacteria</taxon>
        <taxon>Pseudomonadati</taxon>
        <taxon>Pseudomonadota</taxon>
        <taxon>Alphaproteobacteria</taxon>
        <taxon>Hyphomicrobiales</taxon>
        <taxon>Rhizobiaceae</taxon>
        <taxon>Shinella</taxon>
    </lineage>
</organism>
<feature type="transmembrane region" description="Helical" evidence="1">
    <location>
        <begin position="277"/>
        <end position="295"/>
    </location>
</feature>
<evidence type="ECO:0008006" key="4">
    <source>
        <dbReference type="Google" id="ProtNLM"/>
    </source>
</evidence>
<evidence type="ECO:0000313" key="2">
    <source>
        <dbReference type="EMBL" id="MCQ4633445.1"/>
    </source>
</evidence>
<evidence type="ECO:0000313" key="3">
    <source>
        <dbReference type="Proteomes" id="UP000996601"/>
    </source>
</evidence>
<dbReference type="RefSeq" id="WP_256120091.1">
    <property type="nucleotide sequence ID" value="NZ_WHSB02000012.1"/>
</dbReference>
<feature type="transmembrane region" description="Helical" evidence="1">
    <location>
        <begin position="183"/>
        <end position="204"/>
    </location>
</feature>
<sequence>MLNNGKFFLPPPNDGSDFKELFKRLAAAGAGRQLGSDGFPAGPWTPELLAEAISQIDSNRIGVDLRTVQLWFQENDKGISTANIRWLARIFGCDDPVSTGDWQMELSAAQARLTAKRREGRKAGSNMAMGLPGLVQTATATDETVSAAELAQHVDAKGPGRGLDLAMRSEALFSRGSPLNLPAGVFAGATALGFLSYVTGVHSATYDRVDGVVKQVGFLWAPNWTFLFMVFLPLFFGFVIELLAFWKFEARLKLVAQSDQIESHNAWARTVGSASSTYWAVFLVCLVFAGIVQWVEVCLIPLMKGNGDYAIDWGKIAIVRPDIISVPEAVLFTGFSYLYMAISFYVFFVGLILLYTIAYDFWKIKEKLKDQPEVNSQCDLNEVGLTIIRGTFRCTVLGILIAICMKIQSSYLTSTGENIAAWFVGDISSAIYGDKNMNSAIGYSMPTHYSSLLVVISTCIVFLFGALRLDIGNQFRVTLWKMSTVVALLVAGYLLIGAFAGFSILLSIGVLFALYGLFDPGLGRWQTSELGSKLNVS</sequence>
<name>A0ABT1RE31_9HYPH</name>
<keyword evidence="3" id="KW-1185">Reference proteome</keyword>
<dbReference type="Proteomes" id="UP000996601">
    <property type="component" value="Unassembled WGS sequence"/>
</dbReference>
<comment type="caution">
    <text evidence="2">The sequence shown here is derived from an EMBL/GenBank/DDBJ whole genome shotgun (WGS) entry which is preliminary data.</text>
</comment>
<keyword evidence="1" id="KW-1133">Transmembrane helix</keyword>
<feature type="transmembrane region" description="Helical" evidence="1">
    <location>
        <begin position="337"/>
        <end position="359"/>
    </location>
</feature>
<dbReference type="NCBIfam" id="NF047336">
    <property type="entry name" value="conj_memb_RcgA"/>
    <property type="match status" value="1"/>
</dbReference>
<keyword evidence="1" id="KW-0472">Membrane</keyword>
<dbReference type="EMBL" id="WHSB02000012">
    <property type="protein sequence ID" value="MCQ4633445.1"/>
    <property type="molecule type" value="Genomic_DNA"/>
</dbReference>
<evidence type="ECO:0000256" key="1">
    <source>
        <dbReference type="SAM" id="Phobius"/>
    </source>
</evidence>
<proteinExistence type="predicted"/>
<accession>A0ABT1RE31</accession>
<protein>
    <recommendedName>
        <fullName evidence="4">Transmembrane protein</fullName>
    </recommendedName>
</protein>
<dbReference type="InterPro" id="IPR058114">
    <property type="entry name" value="RcgA-like"/>
</dbReference>
<reference evidence="2" key="1">
    <citation type="submission" date="2021-07" db="EMBL/GenBank/DDBJ databases">
        <title>Shinella sp. nov., a novel member of the genus Shinella from water.</title>
        <authorList>
            <person name="Deng Y."/>
        </authorList>
    </citation>
    <scope>NUCLEOTIDE SEQUENCE</scope>
    <source>
        <strain evidence="2">CPCC 100929</strain>
    </source>
</reference>
<gene>
    <name evidence="2" type="ORF">GB927_025625</name>
</gene>
<keyword evidence="1" id="KW-0812">Transmembrane</keyword>
<feature type="transmembrane region" description="Helical" evidence="1">
    <location>
        <begin position="449"/>
        <end position="467"/>
    </location>
</feature>
<feature type="transmembrane region" description="Helical" evidence="1">
    <location>
        <begin position="487"/>
        <end position="518"/>
    </location>
</feature>